<comment type="similarity">
    <text evidence="1">Belongs to the SMC family. SbcC subfamily.</text>
</comment>
<dbReference type="PANTHER" id="PTHR32114">
    <property type="entry name" value="ABC TRANSPORTER ABCH.3"/>
    <property type="match status" value="1"/>
</dbReference>
<reference evidence="7" key="2">
    <citation type="submission" date="2022-01" db="EMBL/GenBank/DDBJ databases">
        <authorList>
            <person name="Zivanovic Y."/>
            <person name="Moreira D."/>
            <person name="Lopez-Garcia P."/>
        </authorList>
    </citation>
    <scope>NUCLEOTIDE SEQUENCE</scope>
    <source>
        <strain evidence="7">G9</strain>
    </source>
</reference>
<evidence type="ECO:0000259" key="6">
    <source>
        <dbReference type="Pfam" id="PF13476"/>
    </source>
</evidence>
<dbReference type="PANTHER" id="PTHR32114:SF2">
    <property type="entry name" value="ABC TRANSPORTER ABCH.3"/>
    <property type="match status" value="1"/>
</dbReference>
<dbReference type="Pfam" id="PF13476">
    <property type="entry name" value="AAA_23"/>
    <property type="match status" value="1"/>
</dbReference>
<dbReference type="InterPro" id="IPR038729">
    <property type="entry name" value="Rad50/SbcC_AAA"/>
</dbReference>
<gene>
    <name evidence="7" type="ORF">L3556_09105</name>
</gene>
<dbReference type="Gene3D" id="3.40.50.300">
    <property type="entry name" value="P-loop containing nucleotide triphosphate hydrolases"/>
    <property type="match status" value="2"/>
</dbReference>
<keyword evidence="8" id="KW-1185">Reference proteome</keyword>
<feature type="domain" description="RecF/RecN/SMC N-terminal" evidence="5">
    <location>
        <begin position="364"/>
        <end position="908"/>
    </location>
</feature>
<feature type="coiled-coil region" evidence="4">
    <location>
        <begin position="729"/>
        <end position="766"/>
    </location>
</feature>
<accession>A0ABT6EZT2</accession>
<sequence length="910" mass="104801">MEIQGITLTDFKIHRDRHFAFAPGINAICGDNGAGKTSIIEAIAWVLFDHADYPKAELIRAGSNSAKVRVVFTSAQDGCTYHIQRCTSQGYDIYDPQLKKQLGLKKKEDVGQWLQQHLGLGRDLKPSQLFSDVIGIPQGTFTADFLKTAADRKKVFDPILRVEEYKQAYERSRELRTYAHGQVTQLEQKIQAYQEQLKEWPQQKQAYRALDQEIHGDRQRLGELEQALQSLQGQRQALQIQAETLQQLQQTLVTLKRNRQQAQEQQRLYQEQYHQAQHSQGLCETHHPDYQRYGELQLLIQGLEQRLTARSSLQIQGQDLDNQFQQIQAQQLKIEFQLQAIATADAKIQELSPLLLRQQHIEQELHILATALKTAQTQATELRVLQEQQQRHLQTQNALDQEIEALHPQTVGADRLGDLEDQRQQRQNQITHRQAAQAFATELGALVQKGYQGRDRWYPQAEAILGLLRAELPSPILEQAIATIEQGRSEYDQLFSSLGQLYQALGDAPPLETLQADLRQLDQQIHQAQNAQRALATLGERQQQRHTLEVTLHQLQIQITILEKSLISANDLRDRQHQLEQELAQLDHPRTKIQMLQEQQEKTPQLQQAQGQLRAEQSQIREALCQVNQELTSLDSIEGERQQLFQEQQQVSHGYQIYLQHLAMAQTLVDRQGDLDRVLSQLTALDQDYLATETTLNQQSQTFDPAELAQLNQAYEQTQAQCHYLQGALPLKEAQRAQLQQALDQAQNLYEELQVAEHQLQEKRRILQFIHDARQIFNSSGPRISQYFISSISREGDRLIRELLNRPDVALTWTEDYDIRLQESGHWRTFKSLSGGEQMCAALAVRLALLKILVDMDIAFFDEPTTNMDQHRRQQLADALSHLKSFRQLFIISHDDAFETMTENIIRVER</sequence>
<feature type="coiled-coil region" evidence="4">
    <location>
        <begin position="183"/>
        <end position="279"/>
    </location>
</feature>
<comment type="caution">
    <text evidence="7">The sequence shown here is derived from an EMBL/GenBank/DDBJ whole genome shotgun (WGS) entry which is preliminary data.</text>
</comment>
<evidence type="ECO:0000256" key="3">
    <source>
        <dbReference type="ARBA" id="ARBA00013368"/>
    </source>
</evidence>
<reference evidence="7" key="1">
    <citation type="journal article" date="2022" name="Genome Biol. Evol.">
        <title>A New Gene Family Diagnostic for Intracellular Biomineralization of Amorphous Ca Carbonates by Cyanobacteria.</title>
        <authorList>
            <person name="Benzerara K."/>
            <person name="Duprat E."/>
            <person name="Bitard-Feildel T."/>
            <person name="Caumes G."/>
            <person name="Cassier-Chauvat C."/>
            <person name="Chauvat F."/>
            <person name="Dezi M."/>
            <person name="Diop S.I."/>
            <person name="Gaschignard G."/>
            <person name="Gorgen S."/>
            <person name="Gugger M."/>
            <person name="Lopez-Garcia P."/>
            <person name="Millet M."/>
            <person name="Skouri-Panet F."/>
            <person name="Moreira D."/>
            <person name="Callebaut I."/>
        </authorList>
    </citation>
    <scope>NUCLEOTIDE SEQUENCE</scope>
    <source>
        <strain evidence="7">G9</strain>
    </source>
</reference>
<feature type="coiled-coil region" evidence="4">
    <location>
        <begin position="511"/>
        <end position="582"/>
    </location>
</feature>
<comment type="subunit">
    <text evidence="2">Heterodimer of SbcC and SbcD.</text>
</comment>
<dbReference type="InterPro" id="IPR003395">
    <property type="entry name" value="RecF/RecN/SMC_N"/>
</dbReference>
<feature type="domain" description="Rad50/SbcC-type AAA" evidence="6">
    <location>
        <begin position="6"/>
        <end position="264"/>
    </location>
</feature>
<dbReference type="InterPro" id="IPR027417">
    <property type="entry name" value="P-loop_NTPase"/>
</dbReference>
<evidence type="ECO:0000313" key="8">
    <source>
        <dbReference type="Proteomes" id="UP001154265"/>
    </source>
</evidence>
<dbReference type="EMBL" id="JAKKUT010000002">
    <property type="protein sequence ID" value="MDG2991081.1"/>
    <property type="molecule type" value="Genomic_DNA"/>
</dbReference>
<evidence type="ECO:0000256" key="4">
    <source>
        <dbReference type="SAM" id="Coils"/>
    </source>
</evidence>
<keyword evidence="4" id="KW-0175">Coiled coil</keyword>
<evidence type="ECO:0000259" key="5">
    <source>
        <dbReference type="Pfam" id="PF02463"/>
    </source>
</evidence>
<organism evidence="7 8">
    <name type="scientific">Candidatus Synechococcus calcipolaris G9</name>
    <dbReference type="NCBI Taxonomy" id="1497997"/>
    <lineage>
        <taxon>Bacteria</taxon>
        <taxon>Bacillati</taxon>
        <taxon>Cyanobacteriota</taxon>
        <taxon>Cyanophyceae</taxon>
        <taxon>Synechococcales</taxon>
        <taxon>Synechococcaceae</taxon>
        <taxon>Synechococcus</taxon>
    </lineage>
</organism>
<dbReference type="RefSeq" id="WP_277866960.1">
    <property type="nucleotide sequence ID" value="NZ_JAKKUT010000002.1"/>
</dbReference>
<dbReference type="Proteomes" id="UP001154265">
    <property type="component" value="Unassembled WGS sequence"/>
</dbReference>
<evidence type="ECO:0000256" key="1">
    <source>
        <dbReference type="ARBA" id="ARBA00006930"/>
    </source>
</evidence>
<dbReference type="SUPFAM" id="SSF52540">
    <property type="entry name" value="P-loop containing nucleoside triphosphate hydrolases"/>
    <property type="match status" value="1"/>
</dbReference>
<proteinExistence type="inferred from homology"/>
<name>A0ABT6EZT2_9SYNE</name>
<protein>
    <recommendedName>
        <fullName evidence="3">Nuclease SbcCD subunit C</fullName>
    </recommendedName>
</protein>
<evidence type="ECO:0000256" key="2">
    <source>
        <dbReference type="ARBA" id="ARBA00011322"/>
    </source>
</evidence>
<dbReference type="Pfam" id="PF02463">
    <property type="entry name" value="SMC_N"/>
    <property type="match status" value="1"/>
</dbReference>
<evidence type="ECO:0000313" key="7">
    <source>
        <dbReference type="EMBL" id="MDG2991081.1"/>
    </source>
</evidence>